<dbReference type="Pfam" id="PF07530">
    <property type="entry name" value="PRE_C2HC"/>
    <property type="match status" value="1"/>
</dbReference>
<feature type="domain" description="Pre-C2HC" evidence="2">
    <location>
        <begin position="7"/>
        <end position="75"/>
    </location>
</feature>
<feature type="compositionally biased region" description="Polar residues" evidence="1">
    <location>
        <begin position="172"/>
        <end position="207"/>
    </location>
</feature>
<comment type="caution">
    <text evidence="3">The sequence shown here is derived from an EMBL/GenBank/DDBJ whole genome shotgun (WGS) entry which is preliminary data.</text>
</comment>
<accession>A0A8X6H0M3</accession>
<proteinExistence type="predicted"/>
<evidence type="ECO:0000256" key="1">
    <source>
        <dbReference type="SAM" id="MobiDB-lite"/>
    </source>
</evidence>
<dbReference type="Proteomes" id="UP000887116">
    <property type="component" value="Unassembled WGS sequence"/>
</dbReference>
<keyword evidence="4" id="KW-1185">Reference proteome</keyword>
<reference evidence="3" key="1">
    <citation type="submission" date="2020-07" db="EMBL/GenBank/DDBJ databases">
        <title>Multicomponent nature underlies the extraordinary mechanical properties of spider dragline silk.</title>
        <authorList>
            <person name="Kono N."/>
            <person name="Nakamura H."/>
            <person name="Mori M."/>
            <person name="Yoshida Y."/>
            <person name="Ohtoshi R."/>
            <person name="Malay A.D."/>
            <person name="Moran D.A.P."/>
            <person name="Tomita M."/>
            <person name="Numata K."/>
            <person name="Arakawa K."/>
        </authorList>
    </citation>
    <scope>NUCLEOTIDE SEQUENCE</scope>
</reference>
<dbReference type="OrthoDB" id="7790857at2759"/>
<feature type="region of interest" description="Disordered" evidence="1">
    <location>
        <begin position="172"/>
        <end position="220"/>
    </location>
</feature>
<evidence type="ECO:0000313" key="4">
    <source>
        <dbReference type="Proteomes" id="UP000887116"/>
    </source>
</evidence>
<name>A0A8X6H0M3_TRICU</name>
<gene>
    <name evidence="3" type="primary">ORF1_100</name>
    <name evidence="3" type="ORF">TNCT_336251</name>
</gene>
<dbReference type="SMART" id="SM00596">
    <property type="entry name" value="PRE_C2HC"/>
    <property type="match status" value="1"/>
</dbReference>
<dbReference type="EMBL" id="BMAO01007259">
    <property type="protein sequence ID" value="GFR14788.1"/>
    <property type="molecule type" value="Genomic_DNA"/>
</dbReference>
<evidence type="ECO:0000259" key="2">
    <source>
        <dbReference type="SMART" id="SM00596"/>
    </source>
</evidence>
<protein>
    <submittedName>
        <fullName evidence="3">Nucleic-acid-binding protein from transposon X-element</fullName>
    </submittedName>
</protein>
<dbReference type="InterPro" id="IPR006579">
    <property type="entry name" value="Pre_C2HC_dom"/>
</dbReference>
<sequence>MPADMPVEEVIENLEELGIHPKECKVLINRKTSQPMPIFAVFLTKNADNKNIYNLKELCSMKRVVETMRRKFGPAQCYRCQGCFHSSKFFSRNPKCVKCGKPHLTRDCKKTKEDEPTCCHCQGKHTANYTGCPRNPLNKPPPPPKVNYWEERAKKKNEMQVAAKARANLPIQTNNQAEATTSSIQGQSTPSAFKAQATSSSHQTHMTPSSLHPQQPPPSQIETRLNIGFDVEGIERRVSLLKIDLKGGKTCNCISSDSTSRFTSFKIVEKYV</sequence>
<evidence type="ECO:0000313" key="3">
    <source>
        <dbReference type="EMBL" id="GFR14788.1"/>
    </source>
</evidence>
<organism evidence="3 4">
    <name type="scientific">Trichonephila clavata</name>
    <name type="common">Joro spider</name>
    <name type="synonym">Nephila clavata</name>
    <dbReference type="NCBI Taxonomy" id="2740835"/>
    <lineage>
        <taxon>Eukaryota</taxon>
        <taxon>Metazoa</taxon>
        <taxon>Ecdysozoa</taxon>
        <taxon>Arthropoda</taxon>
        <taxon>Chelicerata</taxon>
        <taxon>Arachnida</taxon>
        <taxon>Araneae</taxon>
        <taxon>Araneomorphae</taxon>
        <taxon>Entelegynae</taxon>
        <taxon>Araneoidea</taxon>
        <taxon>Nephilidae</taxon>
        <taxon>Trichonephila</taxon>
    </lineage>
</organism>
<dbReference type="AlphaFoldDB" id="A0A8X6H0M3"/>